<dbReference type="AlphaFoldDB" id="A0A1T4MRL9"/>
<feature type="transmembrane region" description="Helical" evidence="4">
    <location>
        <begin position="224"/>
        <end position="242"/>
    </location>
</feature>
<dbReference type="SMART" id="SM00267">
    <property type="entry name" value="GGDEF"/>
    <property type="match status" value="1"/>
</dbReference>
<evidence type="ECO:0000259" key="5">
    <source>
        <dbReference type="PROSITE" id="PS50887"/>
    </source>
</evidence>
<feature type="transmembrane region" description="Helical" evidence="4">
    <location>
        <begin position="404"/>
        <end position="422"/>
    </location>
</feature>
<dbReference type="CDD" id="cd01949">
    <property type="entry name" value="GGDEF"/>
    <property type="match status" value="1"/>
</dbReference>
<feature type="transmembrane region" description="Helical" evidence="4">
    <location>
        <begin position="319"/>
        <end position="342"/>
    </location>
</feature>
<dbReference type="EMBL" id="MTSM01000001">
    <property type="protein sequence ID" value="OPX56920.1"/>
    <property type="molecule type" value="Genomic_DNA"/>
</dbReference>
<evidence type="ECO:0000256" key="2">
    <source>
        <dbReference type="ARBA" id="ARBA00034247"/>
    </source>
</evidence>
<feature type="coiled-coil region" evidence="3">
    <location>
        <begin position="449"/>
        <end position="476"/>
    </location>
</feature>
<dbReference type="InterPro" id="IPR050469">
    <property type="entry name" value="Diguanylate_Cyclase"/>
</dbReference>
<protein>
    <recommendedName>
        <fullName evidence="1">diguanylate cyclase</fullName>
        <ecNumber evidence="1">2.7.7.65</ecNumber>
    </recommendedName>
</protein>
<dbReference type="SUPFAM" id="SSF55073">
    <property type="entry name" value="Nucleotide cyclase"/>
    <property type="match status" value="1"/>
</dbReference>
<dbReference type="RefSeq" id="WP_078744488.1">
    <property type="nucleotide sequence ID" value="NZ_FUXG01000004.1"/>
</dbReference>
<dbReference type="GO" id="GO:0052621">
    <property type="term" value="F:diguanylate cyclase activity"/>
    <property type="evidence" value="ECO:0007669"/>
    <property type="project" value="UniProtKB-EC"/>
</dbReference>
<dbReference type="PANTHER" id="PTHR45138:SF9">
    <property type="entry name" value="DIGUANYLATE CYCLASE DGCM-RELATED"/>
    <property type="match status" value="1"/>
</dbReference>
<keyword evidence="4" id="KW-0812">Transmembrane</keyword>
<proteinExistence type="predicted"/>
<feature type="transmembrane region" description="Helical" evidence="4">
    <location>
        <begin position="287"/>
        <end position="307"/>
    </location>
</feature>
<dbReference type="Pfam" id="PF00990">
    <property type="entry name" value="GGDEF"/>
    <property type="match status" value="1"/>
</dbReference>
<keyword evidence="3" id="KW-0175">Coiled coil</keyword>
<evidence type="ECO:0000256" key="3">
    <source>
        <dbReference type="SAM" id="Coils"/>
    </source>
</evidence>
<sequence>MLRSHFGYIHWICILLLCYSLPSTAGHDDLVAKNGVLDLRAWQVDQQPELPLSGDWLFYPQQLLDLVLLPSIPIPETTIFPQGLLNCSQLPSTLPNLSLTGVHLRKQVDTEKTTLSNIDCYVTYVLEVRNLPNQPLAVFIPEMNTSFRLYWNSWLIAKGGDLSLDTSLYKPYTGHQWALLPSNHKQGVLILQVANFEGFPPAPIRPMLIGEANHIQQSFARSELQQALTAAIAAIAAILLILQQVARRRYEKGLWSLGVFSLAVMFYTLTEGYTVFNWFLEAPQWEWVVRLNFYALCLFVPTIGLWLEKTFAGTIPLRLKQWFILQFILPLAIFLLPVSVLSKIETPLMLFNLALGIITASFFIYFSRKKALKTGPLIFSLLVFLIAATHDVLLYQQIVSGDDWLYLGFVIFIVSQIFITAVQRARQHADIEQLNHRLQVSQDRLSLRVDMRTRKLQQKVDELEKLNNELQQLARYDRLTGLLRHTVFLEHCQQQVAAIVLNSRPVSVIQLDIDRFKQISAQFGHVASDQVMKDVAQLLQQWAQHDGRLSCRMEGESFALFALDLSHNDALKEAEWLRIRIAQRAVVLHNRLDAGDVFHVTASFGLSSCQADEANIHKLLSEADIALNRAKAWGRNCVVSYAQVLERQQDIDYSLD</sequence>
<dbReference type="InterPro" id="IPR043128">
    <property type="entry name" value="Rev_trsase/Diguanyl_cyclase"/>
</dbReference>
<dbReference type="EC" id="2.7.7.65" evidence="1"/>
<name>A0A1T4MRL9_9GAMM</name>
<feature type="transmembrane region" description="Helical" evidence="4">
    <location>
        <begin position="378"/>
        <end position="398"/>
    </location>
</feature>
<dbReference type="STRING" id="64969.SAMN02745127_00889"/>
<evidence type="ECO:0000256" key="4">
    <source>
        <dbReference type="SAM" id="Phobius"/>
    </source>
</evidence>
<comment type="caution">
    <text evidence="6">The sequence shown here is derived from an EMBL/GenBank/DDBJ whole genome shotgun (WGS) entry which is preliminary data.</text>
</comment>
<evidence type="ECO:0000313" key="7">
    <source>
        <dbReference type="Proteomes" id="UP000191418"/>
    </source>
</evidence>
<dbReference type="InterPro" id="IPR000160">
    <property type="entry name" value="GGDEF_dom"/>
</dbReference>
<dbReference type="PANTHER" id="PTHR45138">
    <property type="entry name" value="REGULATORY COMPONENTS OF SENSORY TRANSDUCTION SYSTEM"/>
    <property type="match status" value="1"/>
</dbReference>
<reference evidence="6 7" key="1">
    <citation type="submission" date="2017-01" db="EMBL/GenBank/DDBJ databases">
        <title>Genome Sequencing of a Marine Spirillum, Oceanospirillum multiglobuliferum ATCC 33336, from Japan.</title>
        <authorList>
            <person name="Carney J.G."/>
            <person name="Trachtenberg A.M."/>
            <person name="Rheaume B.A."/>
            <person name="Linnane J.D."/>
            <person name="Pitts N.L."/>
            <person name="Mykles D.L."/>
            <person name="Maclea K.S."/>
        </authorList>
    </citation>
    <scope>NUCLEOTIDE SEQUENCE [LARGE SCALE GENOMIC DNA]</scope>
    <source>
        <strain evidence="6 7">ATCC 33336</strain>
    </source>
</reference>
<evidence type="ECO:0000313" key="6">
    <source>
        <dbReference type="EMBL" id="OPX56920.1"/>
    </source>
</evidence>
<feature type="domain" description="GGDEF" evidence="5">
    <location>
        <begin position="504"/>
        <end position="643"/>
    </location>
</feature>
<evidence type="ECO:0000256" key="1">
    <source>
        <dbReference type="ARBA" id="ARBA00012528"/>
    </source>
</evidence>
<accession>A0A1T4MRL9</accession>
<dbReference type="Gene3D" id="3.30.70.270">
    <property type="match status" value="1"/>
</dbReference>
<feature type="transmembrane region" description="Helical" evidence="4">
    <location>
        <begin position="348"/>
        <end position="366"/>
    </location>
</feature>
<keyword evidence="4" id="KW-0472">Membrane</keyword>
<dbReference type="NCBIfam" id="TIGR00254">
    <property type="entry name" value="GGDEF"/>
    <property type="match status" value="1"/>
</dbReference>
<organism evidence="6 7">
    <name type="scientific">Oceanospirillum multiglobuliferum</name>
    <dbReference type="NCBI Taxonomy" id="64969"/>
    <lineage>
        <taxon>Bacteria</taxon>
        <taxon>Pseudomonadati</taxon>
        <taxon>Pseudomonadota</taxon>
        <taxon>Gammaproteobacteria</taxon>
        <taxon>Oceanospirillales</taxon>
        <taxon>Oceanospirillaceae</taxon>
        <taxon>Oceanospirillum</taxon>
    </lineage>
</organism>
<dbReference type="InterPro" id="IPR029787">
    <property type="entry name" value="Nucleotide_cyclase"/>
</dbReference>
<comment type="catalytic activity">
    <reaction evidence="2">
        <text>2 GTP = 3',3'-c-di-GMP + 2 diphosphate</text>
        <dbReference type="Rhea" id="RHEA:24898"/>
        <dbReference type="ChEBI" id="CHEBI:33019"/>
        <dbReference type="ChEBI" id="CHEBI:37565"/>
        <dbReference type="ChEBI" id="CHEBI:58805"/>
        <dbReference type="EC" id="2.7.7.65"/>
    </reaction>
</comment>
<gene>
    <name evidence="6" type="ORF">BTE48_00335</name>
</gene>
<dbReference type="PROSITE" id="PS50887">
    <property type="entry name" value="GGDEF"/>
    <property type="match status" value="1"/>
</dbReference>
<dbReference type="OrthoDB" id="6114155at2"/>
<feature type="transmembrane region" description="Helical" evidence="4">
    <location>
        <begin position="254"/>
        <end position="275"/>
    </location>
</feature>
<dbReference type="Proteomes" id="UP000191418">
    <property type="component" value="Unassembled WGS sequence"/>
</dbReference>
<keyword evidence="4" id="KW-1133">Transmembrane helix</keyword>
<keyword evidence="7" id="KW-1185">Reference proteome</keyword>